<evidence type="ECO:0000256" key="1">
    <source>
        <dbReference type="SAM" id="MobiDB-lite"/>
    </source>
</evidence>
<organism evidence="2 3">
    <name type="scientific">Iphiclides podalirius</name>
    <name type="common">scarce swallowtail</name>
    <dbReference type="NCBI Taxonomy" id="110791"/>
    <lineage>
        <taxon>Eukaryota</taxon>
        <taxon>Metazoa</taxon>
        <taxon>Ecdysozoa</taxon>
        <taxon>Arthropoda</taxon>
        <taxon>Hexapoda</taxon>
        <taxon>Insecta</taxon>
        <taxon>Pterygota</taxon>
        <taxon>Neoptera</taxon>
        <taxon>Endopterygota</taxon>
        <taxon>Lepidoptera</taxon>
        <taxon>Glossata</taxon>
        <taxon>Ditrysia</taxon>
        <taxon>Papilionoidea</taxon>
        <taxon>Papilionidae</taxon>
        <taxon>Papilioninae</taxon>
        <taxon>Iphiclides</taxon>
    </lineage>
</organism>
<feature type="region of interest" description="Disordered" evidence="1">
    <location>
        <begin position="1"/>
        <end position="34"/>
    </location>
</feature>
<accession>A0ABN8J083</accession>
<name>A0ABN8J083_9NEOP</name>
<proteinExistence type="predicted"/>
<protein>
    <submittedName>
        <fullName evidence="2">Uncharacterized protein</fullName>
    </submittedName>
</protein>
<keyword evidence="3" id="KW-1185">Reference proteome</keyword>
<evidence type="ECO:0000313" key="3">
    <source>
        <dbReference type="Proteomes" id="UP000837857"/>
    </source>
</evidence>
<dbReference type="EMBL" id="OW152816">
    <property type="protein sequence ID" value="CAH2066205.1"/>
    <property type="molecule type" value="Genomic_DNA"/>
</dbReference>
<reference evidence="2" key="1">
    <citation type="submission" date="2022-03" db="EMBL/GenBank/DDBJ databases">
        <authorList>
            <person name="Martin H S."/>
        </authorList>
    </citation>
    <scope>NUCLEOTIDE SEQUENCE</scope>
</reference>
<dbReference type="Proteomes" id="UP000837857">
    <property type="component" value="Chromosome 4"/>
</dbReference>
<feature type="region of interest" description="Disordered" evidence="1">
    <location>
        <begin position="54"/>
        <end position="74"/>
    </location>
</feature>
<feature type="compositionally biased region" description="Gly residues" evidence="1">
    <location>
        <begin position="1"/>
        <end position="29"/>
    </location>
</feature>
<sequence length="109" mass="10844">MAGGRRPSGGGEGAQGMDGGGGQGGGGQGSAYRFAPARHTRPAMRAGAEKCEGALIGRGGPAPRPPAASAKASARAQFKGGCDAARPVVWVSRSIFEPNEPTIITIDGR</sequence>
<gene>
    <name evidence="2" type="ORF">IPOD504_LOCUS13324</name>
</gene>
<evidence type="ECO:0000313" key="2">
    <source>
        <dbReference type="EMBL" id="CAH2066205.1"/>
    </source>
</evidence>
<feature type="non-terminal residue" evidence="2">
    <location>
        <position position="109"/>
    </location>
</feature>